<keyword evidence="6" id="KW-1185">Reference proteome</keyword>
<keyword evidence="1 5" id="KW-0560">Oxidoreductase</keyword>
<evidence type="ECO:0000313" key="6">
    <source>
        <dbReference type="Proteomes" id="UP000568839"/>
    </source>
</evidence>
<proteinExistence type="inferred from homology"/>
<dbReference type="EC" id="1.1.1.136" evidence="5"/>
<dbReference type="PANTHER" id="PTHR43491">
    <property type="entry name" value="UDP-N-ACETYL-D-MANNOSAMINE DEHYDROGENASE"/>
    <property type="match status" value="1"/>
</dbReference>
<organism evidence="5 6">
    <name type="scientific">Geomicrobium halophilum</name>
    <dbReference type="NCBI Taxonomy" id="549000"/>
    <lineage>
        <taxon>Bacteria</taxon>
        <taxon>Bacillati</taxon>
        <taxon>Bacillota</taxon>
        <taxon>Bacilli</taxon>
        <taxon>Bacillales</taxon>
        <taxon>Geomicrobium</taxon>
    </lineage>
</organism>
<dbReference type="InterPro" id="IPR036291">
    <property type="entry name" value="NAD(P)-bd_dom_sf"/>
</dbReference>
<dbReference type="Proteomes" id="UP000568839">
    <property type="component" value="Unassembled WGS sequence"/>
</dbReference>
<evidence type="ECO:0000256" key="3">
    <source>
        <dbReference type="PIRNR" id="PIRNR000124"/>
    </source>
</evidence>
<dbReference type="GO" id="GO:0051287">
    <property type="term" value="F:NAD binding"/>
    <property type="evidence" value="ECO:0007669"/>
    <property type="project" value="InterPro"/>
</dbReference>
<dbReference type="SMART" id="SM00984">
    <property type="entry name" value="UDPG_MGDP_dh_C"/>
    <property type="match status" value="1"/>
</dbReference>
<dbReference type="InterPro" id="IPR028359">
    <property type="entry name" value="UDP_ManNAc/GlcNAc_DH"/>
</dbReference>
<dbReference type="NCBIfam" id="TIGR03026">
    <property type="entry name" value="NDP-sugDHase"/>
    <property type="match status" value="1"/>
</dbReference>
<dbReference type="InterPro" id="IPR008927">
    <property type="entry name" value="6-PGluconate_DH-like_C_sf"/>
</dbReference>
<evidence type="ECO:0000256" key="1">
    <source>
        <dbReference type="ARBA" id="ARBA00023002"/>
    </source>
</evidence>
<feature type="domain" description="UDP-glucose/GDP-mannose dehydrogenase C-terminal" evidence="4">
    <location>
        <begin position="329"/>
        <end position="424"/>
    </location>
</feature>
<dbReference type="PIRSF" id="PIRSF500136">
    <property type="entry name" value="UDP_ManNAc_DH"/>
    <property type="match status" value="1"/>
</dbReference>
<dbReference type="InterPro" id="IPR036220">
    <property type="entry name" value="UDP-Glc/GDP-Man_DH_C_sf"/>
</dbReference>
<name>A0A841PX96_9BACL</name>
<dbReference type="InterPro" id="IPR014026">
    <property type="entry name" value="UDP-Glc/GDP-Man_DH_dimer"/>
</dbReference>
<evidence type="ECO:0000259" key="4">
    <source>
        <dbReference type="SMART" id="SM00984"/>
    </source>
</evidence>
<dbReference type="SUPFAM" id="SSF52413">
    <property type="entry name" value="UDP-glucose/GDP-mannose dehydrogenase C-terminal domain"/>
    <property type="match status" value="1"/>
</dbReference>
<dbReference type="EMBL" id="JACHHJ010000001">
    <property type="protein sequence ID" value="MBB6448585.1"/>
    <property type="molecule type" value="Genomic_DNA"/>
</dbReference>
<comment type="similarity">
    <text evidence="3">Belongs to the UDP-glucose/GDP-mannose dehydrogenase family.</text>
</comment>
<dbReference type="InterPro" id="IPR017476">
    <property type="entry name" value="UDP-Glc/GDP-Man"/>
</dbReference>
<dbReference type="PIRSF" id="PIRSF000124">
    <property type="entry name" value="UDPglc_GDPman_dh"/>
    <property type="match status" value="1"/>
</dbReference>
<dbReference type="GO" id="GO:0047004">
    <property type="term" value="F:UDP-N-acetylglucosamine 6-dehydrogenase activity"/>
    <property type="evidence" value="ECO:0007669"/>
    <property type="project" value="UniProtKB-EC"/>
</dbReference>
<sequence length="440" mass="49491">MDNNKRTPIYKPAKTKVGVIGLGYVGLPLALLFSQKDYQVTGIDINVSKINDLLTCSSYIPDVTNDEVETALSSGKITFTSDYDVIQTLDIIVISVPTPLKNDRTPDLRYLKSVSEELYPRLHKNQLVILESSTYPGTTREVIQPILEKSKLKVGKDLYLGYSPERIDPGNKTLNVEKIPKVVSGVTENCRLFISRFYHSIFEKIVSVSSVEVAEISKLLENSYRFINISFINEMAMLCDHLNINIWEVIASASSKPYGFQAFYPGPGIGGHCIPVDPLYLYWVGKEHDFHNQFLFLAEQTNDQISSYVVNQVKKQIEEMKSIKNANIILCGITYKEDSNDVRSSPPVQIMHQFLQMGANTMYYDPFVSNIMIDNHEYQSMSLSVELLEQADVVVILTNHSNLPIQKILNHAKLVYDTRNATSDMEGKAKVVKLGGGGDR</sequence>
<evidence type="ECO:0000256" key="2">
    <source>
        <dbReference type="ARBA" id="ARBA00023027"/>
    </source>
</evidence>
<dbReference type="GO" id="GO:0016628">
    <property type="term" value="F:oxidoreductase activity, acting on the CH-CH group of donors, NAD or NADP as acceptor"/>
    <property type="evidence" value="ECO:0007669"/>
    <property type="project" value="InterPro"/>
</dbReference>
<comment type="caution">
    <text evidence="5">The sequence shown here is derived from an EMBL/GenBank/DDBJ whole genome shotgun (WGS) entry which is preliminary data.</text>
</comment>
<dbReference type="Gene3D" id="3.40.50.720">
    <property type="entry name" value="NAD(P)-binding Rossmann-like Domain"/>
    <property type="match status" value="2"/>
</dbReference>
<dbReference type="Pfam" id="PF03721">
    <property type="entry name" value="UDPG_MGDP_dh_N"/>
    <property type="match status" value="1"/>
</dbReference>
<dbReference type="RefSeq" id="WP_184402563.1">
    <property type="nucleotide sequence ID" value="NZ_JACHHJ010000001.1"/>
</dbReference>
<dbReference type="SUPFAM" id="SSF51735">
    <property type="entry name" value="NAD(P)-binding Rossmann-fold domains"/>
    <property type="match status" value="1"/>
</dbReference>
<dbReference type="SUPFAM" id="SSF48179">
    <property type="entry name" value="6-phosphogluconate dehydrogenase C-terminal domain-like"/>
    <property type="match status" value="1"/>
</dbReference>
<reference evidence="5 6" key="1">
    <citation type="submission" date="2020-08" db="EMBL/GenBank/DDBJ databases">
        <title>Genomic Encyclopedia of Type Strains, Phase IV (KMG-IV): sequencing the most valuable type-strain genomes for metagenomic binning, comparative biology and taxonomic classification.</title>
        <authorList>
            <person name="Goeker M."/>
        </authorList>
    </citation>
    <scope>NUCLEOTIDE SEQUENCE [LARGE SCALE GENOMIC DNA]</scope>
    <source>
        <strain evidence="5 6">DSM 21769</strain>
    </source>
</reference>
<evidence type="ECO:0000313" key="5">
    <source>
        <dbReference type="EMBL" id="MBB6448585.1"/>
    </source>
</evidence>
<protein>
    <submittedName>
        <fullName evidence="5">UDP-N-acetyl-D-glucosamine dehydrogenase</fullName>
        <ecNumber evidence="5">1.1.1.136</ecNumber>
    </submittedName>
</protein>
<keyword evidence="2" id="KW-0520">NAD</keyword>
<accession>A0A841PX96</accession>
<dbReference type="Pfam" id="PF03720">
    <property type="entry name" value="UDPG_MGDP_dh_C"/>
    <property type="match status" value="1"/>
</dbReference>
<gene>
    <name evidence="5" type="ORF">HNR44_000534</name>
</gene>
<dbReference type="InterPro" id="IPR014027">
    <property type="entry name" value="UDP-Glc/GDP-Man_DH_C"/>
</dbReference>
<dbReference type="AlphaFoldDB" id="A0A841PX96"/>
<dbReference type="GO" id="GO:0000271">
    <property type="term" value="P:polysaccharide biosynthetic process"/>
    <property type="evidence" value="ECO:0007669"/>
    <property type="project" value="InterPro"/>
</dbReference>
<dbReference type="Pfam" id="PF00984">
    <property type="entry name" value="UDPG_MGDP_dh"/>
    <property type="match status" value="1"/>
</dbReference>
<dbReference type="InterPro" id="IPR001732">
    <property type="entry name" value="UDP-Glc/GDP-Man_DH_N"/>
</dbReference>
<dbReference type="PANTHER" id="PTHR43491:SF1">
    <property type="entry name" value="UDP-N-ACETYL-D-MANNOSAMINE DEHYDROGENASE"/>
    <property type="match status" value="1"/>
</dbReference>